<dbReference type="AlphaFoldDB" id="S6A9Y7"/>
<gene>
    <name evidence="1" type="ORF">SCD_n01094</name>
</gene>
<dbReference type="KEGG" id="sdr:SCD_n01094"/>
<dbReference type="Proteomes" id="UP000015559">
    <property type="component" value="Chromosome"/>
</dbReference>
<dbReference type="OrthoDB" id="7059930at2"/>
<keyword evidence="2" id="KW-1185">Reference proteome</keyword>
<name>S6A9Y7_SULDS</name>
<sequence>MTEHNEISLLLAPEAAETQCLETVKQSRNSSHALAALIALQSFISATVRPADRYTPAYEAVKGVIEKHAIATRAKILAENADNLAKAILQRNRPEIAQIHTALSRNGFWQAAQQAISQFAPDDLATSATWAKNWCSEARTQAQAASGYPDALDFSKAGIAASEYAAMTELSHYLTDTLG</sequence>
<dbReference type="STRING" id="1163617.SCD_n01094"/>
<dbReference type="EMBL" id="AP013066">
    <property type="protein sequence ID" value="BAN34930.1"/>
    <property type="molecule type" value="Genomic_DNA"/>
</dbReference>
<accession>S6A9Y7</accession>
<dbReference type="RefSeq" id="WP_009206122.1">
    <property type="nucleotide sequence ID" value="NC_022357.1"/>
</dbReference>
<proteinExistence type="predicted"/>
<evidence type="ECO:0000313" key="2">
    <source>
        <dbReference type="Proteomes" id="UP000015559"/>
    </source>
</evidence>
<dbReference type="HOGENOM" id="CLU_1502721_0_0_4"/>
<organism evidence="1 2">
    <name type="scientific">Sulfuricella denitrificans (strain DSM 22764 / NBRC 105220 / skB26)</name>
    <dbReference type="NCBI Taxonomy" id="1163617"/>
    <lineage>
        <taxon>Bacteria</taxon>
        <taxon>Pseudomonadati</taxon>
        <taxon>Pseudomonadota</taxon>
        <taxon>Betaproteobacteria</taxon>
        <taxon>Nitrosomonadales</taxon>
        <taxon>Sulfuricellaceae</taxon>
        <taxon>Sulfuricella</taxon>
    </lineage>
</organism>
<protein>
    <submittedName>
        <fullName evidence="1">Uncharacterized protein</fullName>
    </submittedName>
</protein>
<reference evidence="1 2" key="1">
    <citation type="journal article" date="2012" name="Appl. Environ. Microbiol.">
        <title>Draft genome sequence of a psychrotolerant sulfur-oxidizing bacterium, Sulfuricella denitrificans skB26, and proteomic insights into cold adaptation.</title>
        <authorList>
            <person name="Watanabe T."/>
            <person name="Kojima H."/>
            <person name="Fukui M."/>
        </authorList>
    </citation>
    <scope>NUCLEOTIDE SEQUENCE [LARGE SCALE GENOMIC DNA]</scope>
    <source>
        <strain evidence="2">skB26</strain>
    </source>
</reference>
<evidence type="ECO:0000313" key="1">
    <source>
        <dbReference type="EMBL" id="BAN34930.1"/>
    </source>
</evidence>